<name>A0A9P6ECS2_9AGAR</name>
<organism evidence="1 2">
    <name type="scientific">Crepidotus variabilis</name>
    <dbReference type="NCBI Taxonomy" id="179855"/>
    <lineage>
        <taxon>Eukaryota</taxon>
        <taxon>Fungi</taxon>
        <taxon>Dikarya</taxon>
        <taxon>Basidiomycota</taxon>
        <taxon>Agaricomycotina</taxon>
        <taxon>Agaricomycetes</taxon>
        <taxon>Agaricomycetidae</taxon>
        <taxon>Agaricales</taxon>
        <taxon>Agaricineae</taxon>
        <taxon>Crepidotaceae</taxon>
        <taxon>Crepidotus</taxon>
    </lineage>
</organism>
<dbReference type="EMBL" id="MU157869">
    <property type="protein sequence ID" value="KAF9526664.1"/>
    <property type="molecule type" value="Genomic_DNA"/>
</dbReference>
<dbReference type="Proteomes" id="UP000807306">
    <property type="component" value="Unassembled WGS sequence"/>
</dbReference>
<gene>
    <name evidence="1" type="ORF">CPB83DRAFT_857592</name>
</gene>
<dbReference type="AlphaFoldDB" id="A0A9P6ECS2"/>
<dbReference type="OrthoDB" id="2269034at2759"/>
<reference evidence="1" key="1">
    <citation type="submission" date="2020-11" db="EMBL/GenBank/DDBJ databases">
        <authorList>
            <consortium name="DOE Joint Genome Institute"/>
            <person name="Ahrendt S."/>
            <person name="Riley R."/>
            <person name="Andreopoulos W."/>
            <person name="Labutti K."/>
            <person name="Pangilinan J."/>
            <person name="Ruiz-Duenas F.J."/>
            <person name="Barrasa J.M."/>
            <person name="Sanchez-Garcia M."/>
            <person name="Camarero S."/>
            <person name="Miyauchi S."/>
            <person name="Serrano A."/>
            <person name="Linde D."/>
            <person name="Babiker R."/>
            <person name="Drula E."/>
            <person name="Ayuso-Fernandez I."/>
            <person name="Pacheco R."/>
            <person name="Padilla G."/>
            <person name="Ferreira P."/>
            <person name="Barriuso J."/>
            <person name="Kellner H."/>
            <person name="Castanera R."/>
            <person name="Alfaro M."/>
            <person name="Ramirez L."/>
            <person name="Pisabarro A.G."/>
            <person name="Kuo A."/>
            <person name="Tritt A."/>
            <person name="Lipzen A."/>
            <person name="He G."/>
            <person name="Yan M."/>
            <person name="Ng V."/>
            <person name="Cullen D."/>
            <person name="Martin F."/>
            <person name="Rosso M.-N."/>
            <person name="Henrissat B."/>
            <person name="Hibbett D."/>
            <person name="Martinez A.T."/>
            <person name="Grigoriev I.V."/>
        </authorList>
    </citation>
    <scope>NUCLEOTIDE SEQUENCE</scope>
    <source>
        <strain evidence="1">CBS 506.95</strain>
    </source>
</reference>
<keyword evidence="2" id="KW-1185">Reference proteome</keyword>
<proteinExistence type="predicted"/>
<evidence type="ECO:0008006" key="3">
    <source>
        <dbReference type="Google" id="ProtNLM"/>
    </source>
</evidence>
<evidence type="ECO:0000313" key="1">
    <source>
        <dbReference type="EMBL" id="KAF9526664.1"/>
    </source>
</evidence>
<evidence type="ECO:0000313" key="2">
    <source>
        <dbReference type="Proteomes" id="UP000807306"/>
    </source>
</evidence>
<protein>
    <recommendedName>
        <fullName evidence="3">F-box domain-containing protein</fullName>
    </recommendedName>
</protein>
<accession>A0A9P6ECS2</accession>
<sequence length="482" mass="55517">MQSLPRELVSEIFVACQSWRNPEHGPSPLHPPLLFCQICSSWRTIAINTPQLWANLTILLCSNWSNWKHARILELWSLRQGAVLATITFCQHPRASSPMINPDSSHDEFVSSKRLFTHPLVTSARAIFFHRAKFADVRLLLDILSYTPFPHLEDMVITGCFENGEAHHDKSRGSLQPYKLKRLFFAFNRGARIISMLPEDRFWFSFDWARLTHLSANLPSALATWRLLLHKCTSLTHFLIKFDSGFHEIFSSDSERCKSDIIHREMVQEIILDVSFPNITPIFDGFIFPSATKLRISLGGAVNGENPDLLSLSRVLSSTPNLQELHTQFCFPTGQHPKLPQFLRGHRYWEFGSTFSHPEHVEPVPFLSSLLPELKVLVFDYINAKGQAESCIQDLISILQSEWLQKGWTTTPETGRFIQFFVDFGGHRVTSSLDAFNNKIDANFRYPVFPFRPMCNSVTVAWWRWEEPDPENAWTHPRGWIL</sequence>
<comment type="caution">
    <text evidence="1">The sequence shown here is derived from an EMBL/GenBank/DDBJ whole genome shotgun (WGS) entry which is preliminary data.</text>
</comment>